<protein>
    <submittedName>
        <fullName evidence="2">ATP/GTP-binding protein</fullName>
    </submittedName>
</protein>
<evidence type="ECO:0000313" key="2">
    <source>
        <dbReference type="EMBL" id="MBV4358967.1"/>
    </source>
</evidence>
<feature type="chain" id="PRO_5038680934" evidence="1">
    <location>
        <begin position="19"/>
        <end position="272"/>
    </location>
</feature>
<keyword evidence="3" id="KW-1185">Reference proteome</keyword>
<proteinExistence type="predicted"/>
<feature type="signal peptide" evidence="1">
    <location>
        <begin position="1"/>
        <end position="18"/>
    </location>
</feature>
<dbReference type="Proteomes" id="UP000812270">
    <property type="component" value="Unassembled WGS sequence"/>
</dbReference>
<reference evidence="2" key="1">
    <citation type="submission" date="2021-06" db="EMBL/GenBank/DDBJ databases">
        <authorList>
            <person name="Huq M.A."/>
        </authorList>
    </citation>
    <scope>NUCLEOTIDE SEQUENCE</scope>
    <source>
        <strain evidence="2">MAH-26</strain>
    </source>
</reference>
<dbReference type="EMBL" id="JAHSPG010000013">
    <property type="protein sequence ID" value="MBV4358967.1"/>
    <property type="molecule type" value="Genomic_DNA"/>
</dbReference>
<evidence type="ECO:0000256" key="1">
    <source>
        <dbReference type="SAM" id="SignalP"/>
    </source>
</evidence>
<name>A0A9E2W902_9BACT</name>
<gene>
    <name evidence="2" type="ORF">KTO63_17500</name>
</gene>
<sequence length="272" mass="29688">MKYILIAASLMAAFSVHAQHSLSKLWQTDSVLPIPESVKLDPVSQILYVSLIDGDGSKKDGKGGVAKLGTGGTVINENWITGLNAPKGIGQYGDLLYVADVDEVVVIRISENKVINKIPIEGAQFLNDVTVDKNGVVYVSDSRKNTVHQIIRDKPTLFADNLPNANGVLAVGSSLYVLASGDLWRIDSKKEKTKIAGDMEKSTDGLEMVAPDEFIVSCWSGVIYYVKDGKAEQMLDTRPEKSNTADIGYDSKNRIVYVPTFFKKSVVAYQLK</sequence>
<organism evidence="2 3">
    <name type="scientific">Pinibacter aurantiacus</name>
    <dbReference type="NCBI Taxonomy" id="2851599"/>
    <lineage>
        <taxon>Bacteria</taxon>
        <taxon>Pseudomonadati</taxon>
        <taxon>Bacteroidota</taxon>
        <taxon>Chitinophagia</taxon>
        <taxon>Chitinophagales</taxon>
        <taxon>Chitinophagaceae</taxon>
        <taxon>Pinibacter</taxon>
    </lineage>
</organism>
<accession>A0A9E2W902</accession>
<keyword evidence="1" id="KW-0732">Signal</keyword>
<comment type="caution">
    <text evidence="2">The sequence shown here is derived from an EMBL/GenBank/DDBJ whole genome shotgun (WGS) entry which is preliminary data.</text>
</comment>
<dbReference type="AlphaFoldDB" id="A0A9E2W902"/>
<evidence type="ECO:0000313" key="3">
    <source>
        <dbReference type="Proteomes" id="UP000812270"/>
    </source>
</evidence>
<dbReference type="RefSeq" id="WP_217792758.1">
    <property type="nucleotide sequence ID" value="NZ_JAHSPG010000013.1"/>
</dbReference>